<dbReference type="RefSeq" id="WP_283207173.1">
    <property type="nucleotide sequence ID" value="NZ_BPQD01000007.1"/>
</dbReference>
<dbReference type="GO" id="GO:0016746">
    <property type="term" value="F:acyltransferase activity"/>
    <property type="evidence" value="ECO:0007669"/>
    <property type="project" value="UniProtKB-KW"/>
</dbReference>
<dbReference type="InterPro" id="IPR002656">
    <property type="entry name" value="Acyl_transf_3_dom"/>
</dbReference>
<keyword evidence="3" id="KW-0012">Acyltransferase</keyword>
<organism evidence="3 4">
    <name type="scientific">Methylobacterium adhaesivum</name>
    <dbReference type="NCBI Taxonomy" id="333297"/>
    <lineage>
        <taxon>Bacteria</taxon>
        <taxon>Pseudomonadati</taxon>
        <taxon>Pseudomonadota</taxon>
        <taxon>Alphaproteobacteria</taxon>
        <taxon>Hyphomicrobiales</taxon>
        <taxon>Methylobacteriaceae</taxon>
        <taxon>Methylobacterium</taxon>
    </lineage>
</organism>
<dbReference type="InterPro" id="IPR050879">
    <property type="entry name" value="Acyltransferase_3"/>
</dbReference>
<feature type="domain" description="Acyltransferase 3" evidence="2">
    <location>
        <begin position="18"/>
        <end position="349"/>
    </location>
</feature>
<dbReference type="Proteomes" id="UP001224644">
    <property type="component" value="Unassembled WGS sequence"/>
</dbReference>
<feature type="transmembrane region" description="Helical" evidence="1">
    <location>
        <begin position="161"/>
        <end position="182"/>
    </location>
</feature>
<feature type="transmembrane region" description="Helical" evidence="1">
    <location>
        <begin position="243"/>
        <end position="259"/>
    </location>
</feature>
<feature type="transmembrane region" description="Helical" evidence="1">
    <location>
        <begin position="215"/>
        <end position="231"/>
    </location>
</feature>
<reference evidence="4" key="1">
    <citation type="journal article" date="2019" name="Int. J. Syst. Evol. Microbiol.">
        <title>The Global Catalogue of Microorganisms (GCM) 10K type strain sequencing project: providing services to taxonomists for standard genome sequencing and annotation.</title>
        <authorList>
            <consortium name="The Broad Institute Genomics Platform"/>
            <consortium name="The Broad Institute Genome Sequencing Center for Infectious Disease"/>
            <person name="Wu L."/>
            <person name="Ma J."/>
        </authorList>
    </citation>
    <scope>NUCLEOTIDE SEQUENCE [LARGE SCALE GENOMIC DNA]</scope>
    <source>
        <strain evidence="4">CECT 7069</strain>
    </source>
</reference>
<keyword evidence="3" id="KW-0808">Transferase</keyword>
<name>A0ABT8BCJ0_9HYPH</name>
<sequence>MLNIPPNSTYEISQPQRIYLDLLRAVAATMVMVEHGLEIFRIKTVTYLGISAVTIFFLLSGFLITVAACRRIYRPGPQFASFMIDRTARIYTPYLPAIAFAILANTVFSVGTWGQPGTNTGLGAFLANLLMLEDYPLLQIAARITQNDAFRIHAYNTAEPFWTVSIEYWIYLAFSLTFFVGIRKEKIRSPLILLSVIAFVPVVLYSSFANAGQCLSLVWAIGSVCGYIFVITSSARDYGIKRYYILTAVGAVGFAGRLLKTGELNYELQTIAFMAMCLFGIFMILGASQREWAQLSKPIAFFASYSYSLYLVHNTTIIVIYTQIVKAPSLPGLILAFVVAHGVAYAFYRCFERHHYRVGAFLSAHIKSRTVTSYGVRLSQG</sequence>
<feature type="transmembrane region" description="Helical" evidence="1">
    <location>
        <begin position="271"/>
        <end position="287"/>
    </location>
</feature>
<feature type="transmembrane region" description="Helical" evidence="1">
    <location>
        <begin position="299"/>
        <end position="324"/>
    </location>
</feature>
<keyword evidence="1" id="KW-0472">Membrane</keyword>
<gene>
    <name evidence="3" type="ORF">QWZ12_02840</name>
</gene>
<feature type="transmembrane region" description="Helical" evidence="1">
    <location>
        <begin position="330"/>
        <end position="348"/>
    </location>
</feature>
<dbReference type="PANTHER" id="PTHR23028:SF131">
    <property type="entry name" value="BLR2367 PROTEIN"/>
    <property type="match status" value="1"/>
</dbReference>
<proteinExistence type="predicted"/>
<comment type="caution">
    <text evidence="3">The sequence shown here is derived from an EMBL/GenBank/DDBJ whole genome shotgun (WGS) entry which is preliminary data.</text>
</comment>
<feature type="transmembrane region" description="Helical" evidence="1">
    <location>
        <begin position="90"/>
        <end position="113"/>
    </location>
</feature>
<keyword evidence="1" id="KW-0812">Transmembrane</keyword>
<protein>
    <submittedName>
        <fullName evidence="3">Acyltransferase</fullName>
        <ecNumber evidence="3">2.3.-.-</ecNumber>
    </submittedName>
</protein>
<evidence type="ECO:0000256" key="1">
    <source>
        <dbReference type="SAM" id="Phobius"/>
    </source>
</evidence>
<keyword evidence="4" id="KW-1185">Reference proteome</keyword>
<evidence type="ECO:0000313" key="4">
    <source>
        <dbReference type="Proteomes" id="UP001224644"/>
    </source>
</evidence>
<dbReference type="EMBL" id="JAUFPX010000002">
    <property type="protein sequence ID" value="MDN3589544.1"/>
    <property type="molecule type" value="Genomic_DNA"/>
</dbReference>
<keyword evidence="1" id="KW-1133">Transmembrane helix</keyword>
<dbReference type="EC" id="2.3.-.-" evidence="3"/>
<evidence type="ECO:0000259" key="2">
    <source>
        <dbReference type="Pfam" id="PF01757"/>
    </source>
</evidence>
<evidence type="ECO:0000313" key="3">
    <source>
        <dbReference type="EMBL" id="MDN3589544.1"/>
    </source>
</evidence>
<accession>A0ABT8BCJ0</accession>
<dbReference type="Pfam" id="PF01757">
    <property type="entry name" value="Acyl_transf_3"/>
    <property type="match status" value="1"/>
</dbReference>
<feature type="transmembrane region" description="Helical" evidence="1">
    <location>
        <begin position="47"/>
        <end position="69"/>
    </location>
</feature>
<feature type="transmembrane region" description="Helical" evidence="1">
    <location>
        <begin position="191"/>
        <end position="209"/>
    </location>
</feature>
<dbReference type="PANTHER" id="PTHR23028">
    <property type="entry name" value="ACETYLTRANSFERASE"/>
    <property type="match status" value="1"/>
</dbReference>